<sequence length="547" mass="63171">MQTTFLYVIGGRGTSKSTDILAERTMDICYDMPGAFIALSSDTFMNATKNILPSIIEGWKRKGWIEGVHFVVDIRPPKHFKLPYKSIINWKYTVTVFTGTHFKIISQDRPSIGAGDSFQHHLGDEAKYLNEKKLNKVNPALRGEYVRYGKSAFYGGHTFTTDMPNINQGEHDWILKMADNMDKKKILKLLELAITVNEVRIESVNAKLDAENNPQDTSAFREYKNSEKKLQRWEERFRLFRMNTTFFYVVSSFVNADILTQGYFKKLLETMDFKEFMVSILSIAPTLEKGLMFYPNLTHHNFYGDGFLYKYRDEYKITDEYTESSLDLKYIIHDAPLEGGLDTGNMCSLVIGQPQGKYYRGLKEFFTLPPEFLGDLAAKFRAYFKYHKRKELLLYHDRGANNYKSVGEDHASKIKKALEFDEDGNATGWNVTLMNEYQATISHQQEYEIMLEMMSGNNRHLPFLIIDKHNCPCWKSSMERAEKIIRTDKNGNKTIHKDKSSEKLPPDQLPMKSTNMSDGGKYLICRPEFLDNIKGETALFLSSPTTH</sequence>
<evidence type="ECO:0000256" key="1">
    <source>
        <dbReference type="SAM" id="MobiDB-lite"/>
    </source>
</evidence>
<organism evidence="2 3">
    <name type="scientific">Cellulophaga phage Ingeline_1</name>
    <dbReference type="NCBI Taxonomy" id="2745674"/>
    <lineage>
        <taxon>Viruses</taxon>
        <taxon>Duplodnaviria</taxon>
        <taxon>Heunggongvirae</taxon>
        <taxon>Uroviricota</taxon>
        <taxon>Caudoviricetes</taxon>
        <taxon>Duneviridae</taxon>
        <taxon>Ingelinevirus</taxon>
        <taxon>Ingelinevirus ingeline</taxon>
    </lineage>
</organism>
<evidence type="ECO:0000313" key="2">
    <source>
        <dbReference type="EMBL" id="QQV89994.1"/>
    </source>
</evidence>
<proteinExistence type="predicted"/>
<reference evidence="2" key="1">
    <citation type="submission" date="2020-07" db="EMBL/GenBank/DDBJ databases">
        <title>Highly diverse flavobacterial phages as mortality factor during North Sea spring blooms.</title>
        <authorList>
            <person name="Bartlau N."/>
            <person name="Wichels A."/>
            <person name="Krohne G."/>
            <person name="Adriaenssens E.M."/>
            <person name="Heins A."/>
            <person name="Fuchs B.M."/>
            <person name="Amann R."/>
            <person name="Moraru C."/>
        </authorList>
    </citation>
    <scope>NUCLEOTIDE SEQUENCE</scope>
</reference>
<dbReference type="Proteomes" id="UP000693804">
    <property type="component" value="Segment"/>
</dbReference>
<evidence type="ECO:0000313" key="3">
    <source>
        <dbReference type="Proteomes" id="UP000693804"/>
    </source>
</evidence>
<evidence type="ECO:0008006" key="4">
    <source>
        <dbReference type="Google" id="ProtNLM"/>
    </source>
</evidence>
<gene>
    <name evidence="2" type="ORF">Ingeline1_50</name>
</gene>
<accession>A0A8E5EAH1</accession>
<feature type="compositionally biased region" description="Basic and acidic residues" evidence="1">
    <location>
        <begin position="488"/>
        <end position="505"/>
    </location>
</feature>
<dbReference type="EMBL" id="MT732435">
    <property type="protein sequence ID" value="QQV89994.1"/>
    <property type="molecule type" value="Genomic_DNA"/>
</dbReference>
<feature type="region of interest" description="Disordered" evidence="1">
    <location>
        <begin position="488"/>
        <end position="513"/>
    </location>
</feature>
<protein>
    <recommendedName>
        <fullName evidence="4">Terminase large subunit</fullName>
    </recommendedName>
</protein>
<name>A0A8E5EAH1_9CAUD</name>
<keyword evidence="3" id="KW-1185">Reference proteome</keyword>